<dbReference type="GO" id="GO:0004803">
    <property type="term" value="F:transposase activity"/>
    <property type="evidence" value="ECO:0007669"/>
    <property type="project" value="InterPro"/>
</dbReference>
<dbReference type="InterPro" id="IPR002513">
    <property type="entry name" value="Tn3_Tnp_DDE_dom"/>
</dbReference>
<dbReference type="STRING" id="75379.Tint_1402"/>
<evidence type="ECO:0000259" key="2">
    <source>
        <dbReference type="Pfam" id="PF01526"/>
    </source>
</evidence>
<dbReference type="GO" id="GO:0006313">
    <property type="term" value="P:DNA transposition"/>
    <property type="evidence" value="ECO:0007669"/>
    <property type="project" value="InterPro"/>
</dbReference>
<proteinExistence type="predicted"/>
<dbReference type="HOGENOM" id="CLU_009098_1_1_4"/>
<evidence type="ECO:0000256" key="1">
    <source>
        <dbReference type="SAM" id="MobiDB-lite"/>
    </source>
</evidence>
<dbReference type="EMBL" id="CP002021">
    <property type="protein sequence ID" value="ADG30788.1"/>
    <property type="molecule type" value="Genomic_DNA"/>
</dbReference>
<reference evidence="3" key="1">
    <citation type="submission" date="2010-04" db="EMBL/GenBank/DDBJ databases">
        <title>Complete sequence of Thiomonas intermedia K12.</title>
        <authorList>
            <consortium name="US DOE Joint Genome Institute"/>
            <person name="Lucas S."/>
            <person name="Copeland A."/>
            <person name="Lapidus A."/>
            <person name="Cheng J.-F."/>
            <person name="Bruce D."/>
            <person name="Goodwin L."/>
            <person name="Pitluck S."/>
            <person name="Davenport K."/>
            <person name="Detter J.C."/>
            <person name="Han C."/>
            <person name="Tapia R."/>
            <person name="Land M."/>
            <person name="Hauser L."/>
            <person name="Kyrpides N."/>
            <person name="Ovchinnikova G."/>
            <person name="Kerfeld C.A."/>
            <person name="Cannon G.C."/>
            <person name="Heinhorst S."/>
            <person name="Woyke T."/>
        </authorList>
    </citation>
    <scope>NUCLEOTIDE SEQUENCE [LARGE SCALE GENOMIC DNA]</scope>
    <source>
        <strain evidence="3">K12</strain>
    </source>
</reference>
<feature type="domain" description="Tn3 transposase DDE" evidence="2">
    <location>
        <begin position="331"/>
        <end position="717"/>
    </location>
</feature>
<dbReference type="KEGG" id="tin:Tint_1402"/>
<protein>
    <submittedName>
        <fullName evidence="3">Transposase Tn3 family protein</fullName>
    </submittedName>
</protein>
<evidence type="ECO:0000313" key="3">
    <source>
        <dbReference type="EMBL" id="ADG30788.1"/>
    </source>
</evidence>
<dbReference type="Pfam" id="PF01526">
    <property type="entry name" value="DDE_Tnp_Tn3"/>
    <property type="match status" value="1"/>
</dbReference>
<accession>D5X0Z2</accession>
<feature type="compositionally biased region" description="Polar residues" evidence="1">
    <location>
        <begin position="19"/>
        <end position="29"/>
    </location>
</feature>
<name>D5X0Z2_THIK1</name>
<feature type="region of interest" description="Disordered" evidence="1">
    <location>
        <begin position="1"/>
        <end position="36"/>
    </location>
</feature>
<organism evidence="3">
    <name type="scientific">Thiomonas intermedia (strain K12)</name>
    <name type="common">Thiobacillus intermedius</name>
    <dbReference type="NCBI Taxonomy" id="75379"/>
    <lineage>
        <taxon>Bacteria</taxon>
        <taxon>Pseudomonadati</taxon>
        <taxon>Pseudomonadota</taxon>
        <taxon>Betaproteobacteria</taxon>
        <taxon>Burkholderiales</taxon>
        <taxon>Thiomonas</taxon>
    </lineage>
</organism>
<sequence length="739" mass="83559">MTDKPLGQAALGYARRSLPQGSKPTNQEPTPRKNRRLITPDCDAVGLRPRVKIESARWVKIPSARTVGQLKDILSAYQLDGTDTQRVEAISTTLVAEVDELLNECEQHLAYAGRNHLPFLLQPYKMVRAQLLNCIDIASPKASSEDLVVERLMEALSKLRDNRADTVPLDMLGLSEDTDLRWMSAQWRKLVLVKPAGKGRAESVRRRYFELAVMHAVKDDLKSGDLFIKFGERYDDYREQLVDDETFERELGDYGQVTGIETEPGAFVSKLKSFMALRAMEIDAGFPENAHAEIVDGRLILRKPPRSDIVEAAAHIDGMITERMEAASIVDVMIDTERWLDLHKLFRPLAGTDSRLEDLRMRVITTLFCYGCNLGPVQTAKSIKGLSRRQISWLNLKYVSEDLLDKAIVKVINAYNKFELPGYWGTGKHASADGTKWNLYEQNLLSEHHIRYGGYGGIGYYHVSDKFIALFSHFISCGTYEGIHILDGLMSNESDIRPDTIHGDTQAQSYPVFALAHLLGIQLMPRIRGIQDLKFHRPQAGTVYQNINALFSDVIDWQLIELHLPAMLRVAVSIKTGKITPSAILRRLGTYSRKNKLYFAFVELGKVIRTMFLLSYIGDVGLRKVIHAETNKSEQFNGFAGWSFFGGEGIIAENIRHEQRKVIKYNHLVANMIILHNVVGMTRVLRELRDEGTEITPEILGGLAPFRTAHINRFGDYTLDFRRKIGPLDFEATIIPMES</sequence>
<dbReference type="AlphaFoldDB" id="D5X0Z2"/>
<dbReference type="eggNOG" id="COG4644">
    <property type="taxonomic scope" value="Bacteria"/>
</dbReference>
<gene>
    <name evidence="3" type="ordered locus">Tint_1402</name>
</gene>